<protein>
    <recommendedName>
        <fullName evidence="7">Zn(2)-C6 fungal-type domain-containing protein</fullName>
    </recommendedName>
</protein>
<dbReference type="EMBL" id="JAZHXI010000008">
    <property type="protein sequence ID" value="KAL2068591.1"/>
    <property type="molecule type" value="Genomic_DNA"/>
</dbReference>
<dbReference type="Pfam" id="PF00172">
    <property type="entry name" value="Zn_clus"/>
    <property type="match status" value="1"/>
</dbReference>
<dbReference type="InterPro" id="IPR036864">
    <property type="entry name" value="Zn2-C6_fun-type_DNA-bd_sf"/>
</dbReference>
<dbReference type="PROSITE" id="PS00463">
    <property type="entry name" value="ZN2_CY6_FUNGAL_1"/>
    <property type="match status" value="1"/>
</dbReference>
<keyword evidence="1" id="KW-0479">Metal-binding</keyword>
<keyword evidence="4" id="KW-0238">DNA-binding</keyword>
<keyword evidence="2" id="KW-0862">Zinc</keyword>
<keyword evidence="3" id="KW-0805">Transcription regulation</keyword>
<sequence>MSSTDLVKKPQATRQSHPKVRSGCLTCKLRKVKCDEGRPSCKRCRLFGVRCDGYPPPKKDAKAMQRPKAILLPKFQSSQAPLSLASPSLTSFQSEDESRYFEIFGKSTAYDIFPNVEMGRLRLMFLQACEARDAIRHAVIALGALDMTSRTRSHYQTRDAARCDYGESASCHYQRAIQQYAKALKCAQLEGGTDLRTTLMTSLIILAFEGWIGNHRVAVEQIRIGTELLAARKEQQELSPISNEDDAILARVFTRLSILLKAPGNDRPSPPSTPALLPPLKIELPESLQNMPAAFSSLGEANFFYGLIVQFAVVFVSQGLARIARPGTLLGTIPRTYIASVVVDTIPPEVTKAQIILTNCLHSWMAAFIPLKTSIEFAQVEQKKACITLELQMKAIYMGTIKSLAYDEMAFDAYYDIYKDMIDLCEALLNCSGASRVPKFCFDSGVIIPLWLTGHKCRDPALRARVIALLLGFPRREGVWDSVFAGLVVEVVRGFEEEFLEGGMVPGWARIRNTSFEIDAGKRSVEIQCQQRKSAVSDEIVVRRKIVDYYVYTGIALEQMGAVIAQDRS</sequence>
<dbReference type="InterPro" id="IPR001138">
    <property type="entry name" value="Zn2Cys6_DnaBD"/>
</dbReference>
<organism evidence="8 9">
    <name type="scientific">Oculimacula yallundae</name>
    <dbReference type="NCBI Taxonomy" id="86028"/>
    <lineage>
        <taxon>Eukaryota</taxon>
        <taxon>Fungi</taxon>
        <taxon>Dikarya</taxon>
        <taxon>Ascomycota</taxon>
        <taxon>Pezizomycotina</taxon>
        <taxon>Leotiomycetes</taxon>
        <taxon>Helotiales</taxon>
        <taxon>Ploettnerulaceae</taxon>
        <taxon>Oculimacula</taxon>
    </lineage>
</organism>
<dbReference type="SMART" id="SM00066">
    <property type="entry name" value="GAL4"/>
    <property type="match status" value="1"/>
</dbReference>
<dbReference type="Proteomes" id="UP001595075">
    <property type="component" value="Unassembled WGS sequence"/>
</dbReference>
<evidence type="ECO:0000256" key="6">
    <source>
        <dbReference type="ARBA" id="ARBA00023242"/>
    </source>
</evidence>
<dbReference type="PANTHER" id="PTHR36206">
    <property type="entry name" value="ASPERCRYPTIN BIOSYNTHESIS CLUSTER-SPECIFIC TRANSCRIPTION REGULATOR ATNN-RELATED"/>
    <property type="match status" value="1"/>
</dbReference>
<dbReference type="InterPro" id="IPR052360">
    <property type="entry name" value="Transcr_Regulatory_Proteins"/>
</dbReference>
<evidence type="ECO:0000259" key="7">
    <source>
        <dbReference type="PROSITE" id="PS50048"/>
    </source>
</evidence>
<dbReference type="CDD" id="cd00067">
    <property type="entry name" value="GAL4"/>
    <property type="match status" value="1"/>
</dbReference>
<evidence type="ECO:0000256" key="2">
    <source>
        <dbReference type="ARBA" id="ARBA00022833"/>
    </source>
</evidence>
<feature type="domain" description="Zn(2)-C6 fungal-type" evidence="7">
    <location>
        <begin position="23"/>
        <end position="51"/>
    </location>
</feature>
<dbReference type="SUPFAM" id="SSF57701">
    <property type="entry name" value="Zn2/Cys6 DNA-binding domain"/>
    <property type="match status" value="1"/>
</dbReference>
<dbReference type="PROSITE" id="PS50048">
    <property type="entry name" value="ZN2_CY6_FUNGAL_2"/>
    <property type="match status" value="1"/>
</dbReference>
<keyword evidence="5" id="KW-0804">Transcription</keyword>
<evidence type="ECO:0000256" key="3">
    <source>
        <dbReference type="ARBA" id="ARBA00023015"/>
    </source>
</evidence>
<accession>A0ABR4CF56</accession>
<keyword evidence="9" id="KW-1185">Reference proteome</keyword>
<gene>
    <name evidence="8" type="ORF">VTL71DRAFT_14928</name>
</gene>
<comment type="caution">
    <text evidence="8">The sequence shown here is derived from an EMBL/GenBank/DDBJ whole genome shotgun (WGS) entry which is preliminary data.</text>
</comment>
<dbReference type="Gene3D" id="4.10.240.10">
    <property type="entry name" value="Zn(2)-C6 fungal-type DNA-binding domain"/>
    <property type="match status" value="1"/>
</dbReference>
<evidence type="ECO:0000256" key="5">
    <source>
        <dbReference type="ARBA" id="ARBA00023163"/>
    </source>
</evidence>
<name>A0ABR4CF56_9HELO</name>
<proteinExistence type="predicted"/>
<evidence type="ECO:0000256" key="1">
    <source>
        <dbReference type="ARBA" id="ARBA00022723"/>
    </source>
</evidence>
<evidence type="ECO:0000256" key="4">
    <source>
        <dbReference type="ARBA" id="ARBA00023125"/>
    </source>
</evidence>
<reference evidence="8 9" key="1">
    <citation type="journal article" date="2024" name="Commun. Biol.">
        <title>Comparative genomic analysis of thermophilic fungi reveals convergent evolutionary adaptations and gene losses.</title>
        <authorList>
            <person name="Steindorff A.S."/>
            <person name="Aguilar-Pontes M.V."/>
            <person name="Robinson A.J."/>
            <person name="Andreopoulos B."/>
            <person name="LaButti K."/>
            <person name="Kuo A."/>
            <person name="Mondo S."/>
            <person name="Riley R."/>
            <person name="Otillar R."/>
            <person name="Haridas S."/>
            <person name="Lipzen A."/>
            <person name="Grimwood J."/>
            <person name="Schmutz J."/>
            <person name="Clum A."/>
            <person name="Reid I.D."/>
            <person name="Moisan M.C."/>
            <person name="Butler G."/>
            <person name="Nguyen T.T.M."/>
            <person name="Dewar K."/>
            <person name="Conant G."/>
            <person name="Drula E."/>
            <person name="Henrissat B."/>
            <person name="Hansel C."/>
            <person name="Singer S."/>
            <person name="Hutchinson M.I."/>
            <person name="de Vries R.P."/>
            <person name="Natvig D.O."/>
            <person name="Powell A.J."/>
            <person name="Tsang A."/>
            <person name="Grigoriev I.V."/>
        </authorList>
    </citation>
    <scope>NUCLEOTIDE SEQUENCE [LARGE SCALE GENOMIC DNA]</scope>
    <source>
        <strain evidence="8 9">CBS 494.80</strain>
    </source>
</reference>
<evidence type="ECO:0000313" key="8">
    <source>
        <dbReference type="EMBL" id="KAL2068591.1"/>
    </source>
</evidence>
<keyword evidence="6" id="KW-0539">Nucleus</keyword>
<evidence type="ECO:0000313" key="9">
    <source>
        <dbReference type="Proteomes" id="UP001595075"/>
    </source>
</evidence>
<dbReference type="PANTHER" id="PTHR36206:SF4">
    <property type="entry name" value="HYPOTHETICAL CONSERVED PROTEIN (EUROFUNG)-RELATED"/>
    <property type="match status" value="1"/>
</dbReference>